<dbReference type="AlphaFoldDB" id="A0A6V8NDN9"/>
<dbReference type="GO" id="GO:0005886">
    <property type="term" value="C:plasma membrane"/>
    <property type="evidence" value="ECO:0007669"/>
    <property type="project" value="UniProtKB-SubCell"/>
</dbReference>
<feature type="chain" id="PRO_5028024521" description="Single Cache domain-containing protein" evidence="6">
    <location>
        <begin position="21"/>
        <end position="156"/>
    </location>
</feature>
<feature type="signal peptide" evidence="6">
    <location>
        <begin position="1"/>
        <end position="20"/>
    </location>
</feature>
<protein>
    <recommendedName>
        <fullName evidence="7">Single Cache domain-containing protein</fullName>
    </recommendedName>
</protein>
<name>A0A6V8NDN9_9BACT</name>
<dbReference type="EMBL" id="BLXZ01000005">
    <property type="protein sequence ID" value="GFO69239.1"/>
    <property type="molecule type" value="Genomic_DNA"/>
</dbReference>
<keyword evidence="6" id="KW-0732">Signal</keyword>
<gene>
    <name evidence="8" type="ORF">GMLC_28180</name>
</gene>
<dbReference type="Gene3D" id="3.30.450.20">
    <property type="entry name" value="PAS domain"/>
    <property type="match status" value="1"/>
</dbReference>
<evidence type="ECO:0000256" key="1">
    <source>
        <dbReference type="ARBA" id="ARBA00004651"/>
    </source>
</evidence>
<dbReference type="RefSeq" id="WP_183361811.1">
    <property type="nucleotide sequence ID" value="NZ_BLXZ01000005.1"/>
</dbReference>
<keyword evidence="2" id="KW-1003">Cell membrane</keyword>
<dbReference type="SMART" id="SM01049">
    <property type="entry name" value="Cache_2"/>
    <property type="match status" value="1"/>
</dbReference>
<organism evidence="8 9">
    <name type="scientific">Geomonas limicola</name>
    <dbReference type="NCBI Taxonomy" id="2740186"/>
    <lineage>
        <taxon>Bacteria</taxon>
        <taxon>Pseudomonadati</taxon>
        <taxon>Thermodesulfobacteriota</taxon>
        <taxon>Desulfuromonadia</taxon>
        <taxon>Geobacterales</taxon>
        <taxon>Geobacteraceae</taxon>
        <taxon>Geomonas</taxon>
    </lineage>
</organism>
<reference evidence="9" key="1">
    <citation type="submission" date="2020-06" db="EMBL/GenBank/DDBJ databases">
        <title>Draft genomic sequecing of Geomonas sp. Red745.</title>
        <authorList>
            <person name="Itoh H."/>
            <person name="Xu Z.X."/>
            <person name="Ushijima N."/>
            <person name="Masuda Y."/>
            <person name="Shiratori Y."/>
            <person name="Senoo K."/>
        </authorList>
    </citation>
    <scope>NUCLEOTIDE SEQUENCE [LARGE SCALE GENOMIC DNA]</scope>
    <source>
        <strain evidence="9">Red745</strain>
    </source>
</reference>
<sequence length="156" mass="17572">MRYLILLFTLLVFSASTVLASEAPTKADAKAMVKQAVSFYKANGKEKFFSEVRGSTGKFHFQEGTKKGLYIFVYDEKGTVLAHGVRLELTGKNRWNDKDPDGKHWVRDWTELVQKSGSGWTTYKEYNPADKNKILDKSSFVELVDGMVIGCGIYGK</sequence>
<keyword evidence="4" id="KW-1133">Transmembrane helix</keyword>
<evidence type="ECO:0000313" key="8">
    <source>
        <dbReference type="EMBL" id="GFO69239.1"/>
    </source>
</evidence>
<evidence type="ECO:0000256" key="3">
    <source>
        <dbReference type="ARBA" id="ARBA00022692"/>
    </source>
</evidence>
<feature type="domain" description="Single Cache" evidence="7">
    <location>
        <begin position="3"/>
        <end position="107"/>
    </location>
</feature>
<evidence type="ECO:0000313" key="9">
    <source>
        <dbReference type="Proteomes" id="UP000587586"/>
    </source>
</evidence>
<dbReference type="Pfam" id="PF17200">
    <property type="entry name" value="sCache_2"/>
    <property type="match status" value="1"/>
</dbReference>
<evidence type="ECO:0000256" key="4">
    <source>
        <dbReference type="ARBA" id="ARBA00022989"/>
    </source>
</evidence>
<evidence type="ECO:0000259" key="7">
    <source>
        <dbReference type="SMART" id="SM01049"/>
    </source>
</evidence>
<evidence type="ECO:0000256" key="5">
    <source>
        <dbReference type="ARBA" id="ARBA00023136"/>
    </source>
</evidence>
<accession>A0A6V8NDN9</accession>
<keyword evidence="9" id="KW-1185">Reference proteome</keyword>
<dbReference type="Proteomes" id="UP000587586">
    <property type="component" value="Unassembled WGS sequence"/>
</dbReference>
<evidence type="ECO:0000256" key="2">
    <source>
        <dbReference type="ARBA" id="ARBA00022475"/>
    </source>
</evidence>
<evidence type="ECO:0000256" key="6">
    <source>
        <dbReference type="SAM" id="SignalP"/>
    </source>
</evidence>
<proteinExistence type="predicted"/>
<comment type="subcellular location">
    <subcellularLocation>
        <location evidence="1">Cell membrane</location>
        <topology evidence="1">Multi-pass membrane protein</topology>
    </subcellularLocation>
</comment>
<dbReference type="InterPro" id="IPR033480">
    <property type="entry name" value="sCache_2"/>
</dbReference>
<keyword evidence="5" id="KW-0472">Membrane</keyword>
<keyword evidence="3" id="KW-0812">Transmembrane</keyword>
<comment type="caution">
    <text evidence="8">The sequence shown here is derived from an EMBL/GenBank/DDBJ whole genome shotgun (WGS) entry which is preliminary data.</text>
</comment>